<organism evidence="8 9">
    <name type="scientific">Fonsecaea erecta</name>
    <dbReference type="NCBI Taxonomy" id="1367422"/>
    <lineage>
        <taxon>Eukaryota</taxon>
        <taxon>Fungi</taxon>
        <taxon>Dikarya</taxon>
        <taxon>Ascomycota</taxon>
        <taxon>Pezizomycotina</taxon>
        <taxon>Eurotiomycetes</taxon>
        <taxon>Chaetothyriomycetidae</taxon>
        <taxon>Chaetothyriales</taxon>
        <taxon>Herpotrichiellaceae</taxon>
        <taxon>Fonsecaea</taxon>
    </lineage>
</organism>
<evidence type="ECO:0000313" key="8">
    <source>
        <dbReference type="EMBL" id="OAP57837.1"/>
    </source>
</evidence>
<dbReference type="Proteomes" id="UP000078343">
    <property type="component" value="Unassembled WGS sequence"/>
</dbReference>
<name>A0A178ZDI0_9EURO</name>
<dbReference type="InterPro" id="IPR016162">
    <property type="entry name" value="Ald_DH_N"/>
</dbReference>
<dbReference type="STRING" id="1367422.A0A178ZDI0"/>
<feature type="active site" evidence="5">
    <location>
        <position position="251"/>
    </location>
</feature>
<dbReference type="AlphaFoldDB" id="A0A178ZDI0"/>
<comment type="caution">
    <text evidence="8">The sequence shown here is derived from an EMBL/GenBank/DDBJ whole genome shotgun (WGS) entry which is preliminary data.</text>
</comment>
<dbReference type="EMBL" id="LVYI01000007">
    <property type="protein sequence ID" value="OAP57837.1"/>
    <property type="molecule type" value="Genomic_DNA"/>
</dbReference>
<dbReference type="OrthoDB" id="310895at2759"/>
<keyword evidence="9" id="KW-1185">Reference proteome</keyword>
<keyword evidence="2 6" id="KW-0560">Oxidoreductase</keyword>
<protein>
    <recommendedName>
        <fullName evidence="3">aldehyde dehydrogenase (NAD(+))</fullName>
        <ecNumber evidence="3">1.2.1.3</ecNumber>
    </recommendedName>
</protein>
<reference evidence="8 9" key="1">
    <citation type="submission" date="2016-04" db="EMBL/GenBank/DDBJ databases">
        <title>Draft genome of Fonsecaea erecta CBS 125763.</title>
        <authorList>
            <person name="Weiss V.A."/>
            <person name="Vicente V.A."/>
            <person name="Raittz R.T."/>
            <person name="Moreno L.F."/>
            <person name="De Souza E.M."/>
            <person name="Pedrosa F.O."/>
            <person name="Steffens M.B."/>
            <person name="Faoro H."/>
            <person name="Tadra-Sfeir M.Z."/>
            <person name="Najafzadeh M.J."/>
            <person name="Felipe M.S."/>
            <person name="Teixeira M."/>
            <person name="Sun J."/>
            <person name="Xi L."/>
            <person name="Gomes R."/>
            <person name="De Azevedo C.M."/>
            <person name="Salgado C.G."/>
            <person name="Da Silva M.B."/>
            <person name="Nascimento M.F."/>
            <person name="Queiroz-Telles F."/>
            <person name="Attili D.S."/>
            <person name="Gorbushina A."/>
        </authorList>
    </citation>
    <scope>NUCLEOTIDE SEQUENCE [LARGE SCALE GENOMIC DNA]</scope>
    <source>
        <strain evidence="8 9">CBS 125763</strain>
    </source>
</reference>
<evidence type="ECO:0000256" key="5">
    <source>
        <dbReference type="PROSITE-ProRule" id="PRU10007"/>
    </source>
</evidence>
<evidence type="ECO:0000256" key="3">
    <source>
        <dbReference type="ARBA" id="ARBA00024226"/>
    </source>
</evidence>
<dbReference type="InterPro" id="IPR016163">
    <property type="entry name" value="Ald_DH_C"/>
</dbReference>
<evidence type="ECO:0000256" key="4">
    <source>
        <dbReference type="ARBA" id="ARBA00049194"/>
    </source>
</evidence>
<dbReference type="InterPro" id="IPR044086">
    <property type="entry name" value="LUC3-like"/>
</dbReference>
<evidence type="ECO:0000313" key="9">
    <source>
        <dbReference type="Proteomes" id="UP000078343"/>
    </source>
</evidence>
<dbReference type="GO" id="GO:0004029">
    <property type="term" value="F:aldehyde dehydrogenase (NAD+) activity"/>
    <property type="evidence" value="ECO:0007669"/>
    <property type="project" value="UniProtKB-EC"/>
</dbReference>
<dbReference type="FunFam" id="3.40.605.10:FF:000007">
    <property type="entry name" value="NAD/NADP-dependent betaine aldehyde dehydrogenase"/>
    <property type="match status" value="1"/>
</dbReference>
<accession>A0A178ZDI0</accession>
<dbReference type="PROSITE" id="PS00687">
    <property type="entry name" value="ALDEHYDE_DEHYDR_GLU"/>
    <property type="match status" value="1"/>
</dbReference>
<dbReference type="EC" id="1.2.1.3" evidence="3"/>
<dbReference type="CDD" id="cd07106">
    <property type="entry name" value="ALDH_AldA-AAD23400"/>
    <property type="match status" value="1"/>
</dbReference>
<dbReference type="RefSeq" id="XP_018691204.1">
    <property type="nucleotide sequence ID" value="XM_018840083.1"/>
</dbReference>
<dbReference type="InterPro" id="IPR016161">
    <property type="entry name" value="Ald_DH/histidinol_DH"/>
</dbReference>
<dbReference type="PROSITE" id="PS00070">
    <property type="entry name" value="ALDEHYDE_DEHYDR_CYS"/>
    <property type="match status" value="1"/>
</dbReference>
<comment type="similarity">
    <text evidence="1 6">Belongs to the aldehyde dehydrogenase family.</text>
</comment>
<feature type="domain" description="Aldehyde dehydrogenase" evidence="7">
    <location>
        <begin position="25"/>
        <end position="465"/>
    </location>
</feature>
<comment type="catalytic activity">
    <reaction evidence="4">
        <text>an aldehyde + NAD(+) + H2O = a carboxylate + NADH + 2 H(+)</text>
        <dbReference type="Rhea" id="RHEA:16185"/>
        <dbReference type="ChEBI" id="CHEBI:15377"/>
        <dbReference type="ChEBI" id="CHEBI:15378"/>
        <dbReference type="ChEBI" id="CHEBI:17478"/>
        <dbReference type="ChEBI" id="CHEBI:29067"/>
        <dbReference type="ChEBI" id="CHEBI:57540"/>
        <dbReference type="ChEBI" id="CHEBI:57945"/>
        <dbReference type="EC" id="1.2.1.3"/>
    </reaction>
</comment>
<dbReference type="GeneID" id="30012743"/>
<evidence type="ECO:0000259" key="7">
    <source>
        <dbReference type="Pfam" id="PF00171"/>
    </source>
</evidence>
<dbReference type="Gene3D" id="3.40.605.10">
    <property type="entry name" value="Aldehyde Dehydrogenase, Chain A, domain 1"/>
    <property type="match status" value="1"/>
</dbReference>
<gene>
    <name evidence="8" type="ORF">AYL99_08575</name>
</gene>
<dbReference type="Pfam" id="PF00171">
    <property type="entry name" value="Aldedh"/>
    <property type="match status" value="1"/>
</dbReference>
<evidence type="ECO:0000256" key="2">
    <source>
        <dbReference type="ARBA" id="ARBA00023002"/>
    </source>
</evidence>
<dbReference type="SUPFAM" id="SSF53720">
    <property type="entry name" value="ALDH-like"/>
    <property type="match status" value="1"/>
</dbReference>
<sequence>MAPSRVESISFTSFYNVVNGELRSSKTQYHAIDPTNKQPNWPVPVASPQDIEDAVAAANTAYAEWRTTSWEYRVECIARFKEAIEAYQEDLIGLLLKETGKPPIFAANEVKRMSNSFDWHMKLKEPQGEVLELGKRHVRHKYVPLGVAVAICPWNFPFMLSLAKILPAVQMGNAVIVKPSPFTPYTALKISEIANQVFPPGLVQALGGDDTLGPALVDHPNVHKISFTGSIPTGKRIMASAARTLKRVTLELGGNDPAIVLPDADVTKVAPLVAMGAFYNTGQVCVASKRIYVHSSLYNDFLDALIDATKRLEFGPIQNEFQYEKVKEFFQDAANKGYRFALGSGDVRKSSGFYIAPTIIDNPPDDSRVVQEEPFGPIIPVQSYNDVDEVIHRANDSKAGLGATVFGTDDKLLQEVADRLECGSVWINSSPGVTPEVQFGGMKESGIGTEFGTLGILAYANIKAISMTRV</sequence>
<proteinExistence type="inferred from homology"/>
<dbReference type="InterPro" id="IPR016160">
    <property type="entry name" value="Ald_DH_CS_CYS"/>
</dbReference>
<dbReference type="Gene3D" id="3.40.309.10">
    <property type="entry name" value="Aldehyde Dehydrogenase, Chain A, domain 2"/>
    <property type="match status" value="1"/>
</dbReference>
<dbReference type="PANTHER" id="PTHR11699">
    <property type="entry name" value="ALDEHYDE DEHYDROGENASE-RELATED"/>
    <property type="match status" value="1"/>
</dbReference>
<dbReference type="InterPro" id="IPR029510">
    <property type="entry name" value="Ald_DH_CS_GLU"/>
</dbReference>
<dbReference type="InterPro" id="IPR015590">
    <property type="entry name" value="Aldehyde_DH_dom"/>
</dbReference>
<evidence type="ECO:0000256" key="1">
    <source>
        <dbReference type="ARBA" id="ARBA00009986"/>
    </source>
</evidence>
<evidence type="ECO:0000256" key="6">
    <source>
        <dbReference type="RuleBase" id="RU003345"/>
    </source>
</evidence>